<comment type="caution">
    <text evidence="3">The sequence shown here is derived from an EMBL/GenBank/DDBJ whole genome shotgun (WGS) entry which is preliminary data.</text>
</comment>
<dbReference type="Pfam" id="PF13193">
    <property type="entry name" value="AMP-binding_C"/>
    <property type="match status" value="1"/>
</dbReference>
<sequence>MASSSFVAAFDRQVRARPDAPALSWGERVVGYGELARLSELARAALGEADLPEGAPVCVPARKSPRTIALLIACVRAGRQVLLPSEGLGSTALAELCVRVGCTHVLEADGDGSGLTARAVSELGGAFDPAASAGPPAADALAEPGLLLTTSGSTGLPKIVVLSADGVDRFMDWAVGRFSIGPGARVLNYAPLNFDLCLLDVWASLSAGACVELVDPGRAADGSYLAGLCAAREPEVIQAVPMFFRLVTEAASRAGQVFPGVREVMFTGDVMPLALLERAAATFPNARMWNIYGCTETNDSFLHEVTLEEVRELGVVPIGRPIEGVHATIVDEAGEVVTGAGAGELVVATPFQSRGYSEPRLDRERWRDGYFRTGDLVRRDERGLVFLTGRNDHQVKVRGVRTNLQEVERVVLAHPEVLEAAVVAVPDEAAGNVLHAVVRRLPGSGMNGLRLRVHCAAGLPRTAIPGVIEIVDQALPRTSTGKIDRTSVRRRRMAFTP</sequence>
<dbReference type="PROSITE" id="PS00455">
    <property type="entry name" value="AMP_BINDING"/>
    <property type="match status" value="1"/>
</dbReference>
<dbReference type="PANTHER" id="PTHR45398">
    <property type="match status" value="1"/>
</dbReference>
<evidence type="ECO:0000313" key="3">
    <source>
        <dbReference type="EMBL" id="RCG33285.1"/>
    </source>
</evidence>
<dbReference type="RefSeq" id="WP_114026949.1">
    <property type="nucleotide sequence ID" value="NZ_QOIL01000001.1"/>
</dbReference>
<reference evidence="3 4" key="1">
    <citation type="submission" date="2018-06" db="EMBL/GenBank/DDBJ databases">
        <title>Sphaerisporangium craniellae sp. nov., isolated from a marine sponge in the South China Sea.</title>
        <authorList>
            <person name="Li L."/>
        </authorList>
    </citation>
    <scope>NUCLEOTIDE SEQUENCE [LARGE SCALE GENOMIC DNA]</scope>
    <source>
        <strain evidence="3 4">CCTCC AA 208026</strain>
    </source>
</reference>
<keyword evidence="4" id="KW-1185">Reference proteome</keyword>
<dbReference type="InterPro" id="IPR042099">
    <property type="entry name" value="ANL_N_sf"/>
</dbReference>
<dbReference type="Pfam" id="PF00501">
    <property type="entry name" value="AMP-binding"/>
    <property type="match status" value="1"/>
</dbReference>
<dbReference type="EMBL" id="QOIL01000001">
    <property type="protein sequence ID" value="RCG33285.1"/>
    <property type="molecule type" value="Genomic_DNA"/>
</dbReference>
<dbReference type="Gene3D" id="3.40.50.12780">
    <property type="entry name" value="N-terminal domain of ligase-like"/>
    <property type="match status" value="1"/>
</dbReference>
<dbReference type="InterPro" id="IPR020845">
    <property type="entry name" value="AMP-binding_CS"/>
</dbReference>
<name>A0A367FUL2_9ACTN</name>
<dbReference type="Gene3D" id="3.30.300.30">
    <property type="match status" value="1"/>
</dbReference>
<proteinExistence type="predicted"/>
<dbReference type="InterPro" id="IPR025110">
    <property type="entry name" value="AMP-bd_C"/>
</dbReference>
<evidence type="ECO:0000259" key="1">
    <source>
        <dbReference type="Pfam" id="PF00501"/>
    </source>
</evidence>
<dbReference type="PANTHER" id="PTHR45398:SF1">
    <property type="entry name" value="ENZYME, PUTATIVE (JCVI)-RELATED"/>
    <property type="match status" value="1"/>
</dbReference>
<dbReference type="InterPro" id="IPR016130">
    <property type="entry name" value="Tyr_Pase_AS"/>
</dbReference>
<accession>A0A367FUL2</accession>
<evidence type="ECO:0000313" key="4">
    <source>
        <dbReference type="Proteomes" id="UP000253094"/>
    </source>
</evidence>
<feature type="domain" description="AMP-dependent synthetase/ligase" evidence="1">
    <location>
        <begin position="10"/>
        <end position="356"/>
    </location>
</feature>
<dbReference type="Proteomes" id="UP000253094">
    <property type="component" value="Unassembled WGS sequence"/>
</dbReference>
<dbReference type="InterPro" id="IPR045851">
    <property type="entry name" value="AMP-bd_C_sf"/>
</dbReference>
<dbReference type="AlphaFoldDB" id="A0A367FUL2"/>
<dbReference type="OrthoDB" id="3802848at2"/>
<feature type="domain" description="AMP-binding enzyme C-terminal" evidence="2">
    <location>
        <begin position="406"/>
        <end position="482"/>
    </location>
</feature>
<gene>
    <name evidence="3" type="ORF">DQ384_02350</name>
</gene>
<organism evidence="3 4">
    <name type="scientific">Sphaerisporangium album</name>
    <dbReference type="NCBI Taxonomy" id="509200"/>
    <lineage>
        <taxon>Bacteria</taxon>
        <taxon>Bacillati</taxon>
        <taxon>Actinomycetota</taxon>
        <taxon>Actinomycetes</taxon>
        <taxon>Streptosporangiales</taxon>
        <taxon>Streptosporangiaceae</taxon>
        <taxon>Sphaerisporangium</taxon>
    </lineage>
</organism>
<protein>
    <submittedName>
        <fullName evidence="3">Uncharacterized protein</fullName>
    </submittedName>
</protein>
<evidence type="ECO:0000259" key="2">
    <source>
        <dbReference type="Pfam" id="PF13193"/>
    </source>
</evidence>
<dbReference type="SUPFAM" id="SSF56801">
    <property type="entry name" value="Acetyl-CoA synthetase-like"/>
    <property type="match status" value="1"/>
</dbReference>
<dbReference type="InterPro" id="IPR000873">
    <property type="entry name" value="AMP-dep_synth/lig_dom"/>
</dbReference>
<dbReference type="PROSITE" id="PS00383">
    <property type="entry name" value="TYR_PHOSPHATASE_1"/>
    <property type="match status" value="1"/>
</dbReference>